<evidence type="ECO:0000313" key="6">
    <source>
        <dbReference type="EMBL" id="CAL6107466.1"/>
    </source>
</evidence>
<dbReference type="EMBL" id="CAXDID020000041">
    <property type="protein sequence ID" value="CAL6000757.1"/>
    <property type="molecule type" value="Genomic_DNA"/>
</dbReference>
<evidence type="ECO:0000313" key="1">
    <source>
        <dbReference type="EMBL" id="CAI9923550.1"/>
    </source>
</evidence>
<organism evidence="1">
    <name type="scientific">Hexamita inflata</name>
    <dbReference type="NCBI Taxonomy" id="28002"/>
    <lineage>
        <taxon>Eukaryota</taxon>
        <taxon>Metamonada</taxon>
        <taxon>Diplomonadida</taxon>
        <taxon>Hexamitidae</taxon>
        <taxon>Hexamitinae</taxon>
        <taxon>Hexamita</taxon>
    </lineage>
</organism>
<dbReference type="EMBL" id="CAXDID020000041">
    <property type="protein sequence ID" value="CAL6000728.1"/>
    <property type="molecule type" value="Genomic_DNA"/>
</dbReference>
<evidence type="ECO:0000313" key="7">
    <source>
        <dbReference type="Proteomes" id="UP001642409"/>
    </source>
</evidence>
<dbReference type="EMBL" id="CAXDID020000636">
    <property type="protein sequence ID" value="CAL6107466.1"/>
    <property type="molecule type" value="Genomic_DNA"/>
</dbReference>
<dbReference type="EMBL" id="CAXDID020000041">
    <property type="protein sequence ID" value="CAL6000765.1"/>
    <property type="molecule type" value="Genomic_DNA"/>
</dbReference>
<proteinExistence type="predicted"/>
<reference evidence="2 7" key="2">
    <citation type="submission" date="2024-07" db="EMBL/GenBank/DDBJ databases">
        <authorList>
            <person name="Akdeniz Z."/>
        </authorList>
    </citation>
    <scope>NUCLEOTIDE SEQUENCE [LARGE SCALE GENOMIC DNA]</scope>
</reference>
<keyword evidence="7" id="KW-1185">Reference proteome</keyword>
<dbReference type="Proteomes" id="UP001642409">
    <property type="component" value="Unassembled WGS sequence"/>
</dbReference>
<dbReference type="EMBL" id="CAXDID020000041">
    <property type="protein sequence ID" value="CAL6000735.1"/>
    <property type="molecule type" value="Genomic_DNA"/>
</dbReference>
<evidence type="ECO:0000313" key="5">
    <source>
        <dbReference type="EMBL" id="CAL6000765.1"/>
    </source>
</evidence>
<dbReference type="EMBL" id="CATOUU010000284">
    <property type="protein sequence ID" value="CAI9923550.1"/>
    <property type="molecule type" value="Genomic_DNA"/>
</dbReference>
<sequence>MNTKSRCCFTNALCAKAIKLNGLALFQIVSRIGIIPFRQVVETRTSAVNVQLQQVHLAYTQLFWTNPQIERKNSEFKTILTKRKRIQNTLKFGSAARLDSTKSEVRPAHPVLGVS</sequence>
<evidence type="ECO:0000313" key="3">
    <source>
        <dbReference type="EMBL" id="CAL6000735.1"/>
    </source>
</evidence>
<reference evidence="1" key="1">
    <citation type="submission" date="2023-06" db="EMBL/GenBank/DDBJ databases">
        <authorList>
            <person name="Kurt Z."/>
        </authorList>
    </citation>
    <scope>NUCLEOTIDE SEQUENCE</scope>
</reference>
<gene>
    <name evidence="1" type="ORF">HINF_LOCUS11195</name>
    <name evidence="2" type="ORF">HINF_LOCUS16846</name>
    <name evidence="3" type="ORF">HINF_LOCUS16853</name>
    <name evidence="4" type="ORF">HINF_LOCUS16875</name>
    <name evidence="5" type="ORF">HINF_LOCUS16883</name>
    <name evidence="6" type="ORF">HINF_LOCUS74504</name>
</gene>
<comment type="caution">
    <text evidence="1">The sequence shown here is derived from an EMBL/GenBank/DDBJ whole genome shotgun (WGS) entry which is preliminary data.</text>
</comment>
<accession>A0AA86NRM7</accession>
<name>A0AA86NRM7_9EUKA</name>
<protein>
    <submittedName>
        <fullName evidence="2">Hypothetical_protein</fullName>
    </submittedName>
</protein>
<evidence type="ECO:0000313" key="4">
    <source>
        <dbReference type="EMBL" id="CAL6000757.1"/>
    </source>
</evidence>
<evidence type="ECO:0000313" key="2">
    <source>
        <dbReference type="EMBL" id="CAL6000728.1"/>
    </source>
</evidence>
<dbReference type="AlphaFoldDB" id="A0AA86NRM7"/>